<keyword evidence="2" id="KW-1185">Reference proteome</keyword>
<accession>A0A7I4Y7D5</accession>
<evidence type="ECO:0000313" key="3">
    <source>
        <dbReference type="WBParaSite" id="HCON_00055600-00001"/>
    </source>
</evidence>
<organism evidence="2 3">
    <name type="scientific">Haemonchus contortus</name>
    <name type="common">Barber pole worm</name>
    <dbReference type="NCBI Taxonomy" id="6289"/>
    <lineage>
        <taxon>Eukaryota</taxon>
        <taxon>Metazoa</taxon>
        <taxon>Ecdysozoa</taxon>
        <taxon>Nematoda</taxon>
        <taxon>Chromadorea</taxon>
        <taxon>Rhabditida</taxon>
        <taxon>Rhabditina</taxon>
        <taxon>Rhabditomorpha</taxon>
        <taxon>Strongyloidea</taxon>
        <taxon>Trichostrongylidae</taxon>
        <taxon>Haemonchus</taxon>
    </lineage>
</organism>
<feature type="chain" id="PRO_5029565778" evidence="1">
    <location>
        <begin position="27"/>
        <end position="114"/>
    </location>
</feature>
<dbReference type="Proteomes" id="UP000025227">
    <property type="component" value="Unplaced"/>
</dbReference>
<reference evidence="3" key="1">
    <citation type="submission" date="2020-12" db="UniProtKB">
        <authorList>
            <consortium name="WormBaseParasite"/>
        </authorList>
    </citation>
    <scope>IDENTIFICATION</scope>
    <source>
        <strain evidence="3">MHco3</strain>
    </source>
</reference>
<name>A0A7I4Y7D5_HAECO</name>
<keyword evidence="1" id="KW-0732">Signal</keyword>
<evidence type="ECO:0000313" key="2">
    <source>
        <dbReference type="Proteomes" id="UP000025227"/>
    </source>
</evidence>
<protein>
    <submittedName>
        <fullName evidence="3">Apple domain-containing protein</fullName>
    </submittedName>
</protein>
<dbReference type="AlphaFoldDB" id="A0A7I4Y7D5"/>
<evidence type="ECO:0000256" key="1">
    <source>
        <dbReference type="SAM" id="SignalP"/>
    </source>
</evidence>
<dbReference type="WBParaSite" id="HCON_00055600-00001">
    <property type="protein sequence ID" value="HCON_00055600-00001"/>
    <property type="gene ID" value="HCON_00055600"/>
</dbReference>
<proteinExistence type="predicted"/>
<sequence>MILLRQHLKASLVSFIFLLQVRQALFCTFTENPHHSGVWASYISLIKIVTVNSTGACLKMCLEEIPECINYQCNFYKASEDLDYFSSGPEIKGYTLERNTTDVGCPLAVSLFPA</sequence>
<feature type="signal peptide" evidence="1">
    <location>
        <begin position="1"/>
        <end position="26"/>
    </location>
</feature>